<name>A0ABR4VI74_9GAMM</name>
<gene>
    <name evidence="1" type="ORF">KU75_24930</name>
</gene>
<sequence>MGVGARHVPLADNPRIGIQPPLPAAAVRGDNGDQLLALFVVLVTPGVIVNKTTKTARYYTVGYARTNLL</sequence>
<comment type="caution">
    <text evidence="1">The sequence shown here is derived from an EMBL/GenBank/DDBJ whole genome shotgun (WGS) entry which is preliminary data.</text>
</comment>
<dbReference type="EMBL" id="JQOF01000075">
    <property type="protein sequence ID" value="KGA39054.1"/>
    <property type="molecule type" value="Genomic_DNA"/>
</dbReference>
<keyword evidence="2" id="KW-1185">Reference proteome</keyword>
<evidence type="ECO:0000313" key="1">
    <source>
        <dbReference type="EMBL" id="KGA39054.1"/>
    </source>
</evidence>
<accession>A0ABR4VI74</accession>
<dbReference type="Proteomes" id="UP000029447">
    <property type="component" value="Unassembled WGS sequence"/>
</dbReference>
<protein>
    <submittedName>
        <fullName evidence="1">Uncharacterized protein</fullName>
    </submittedName>
</protein>
<proteinExistence type="predicted"/>
<organism evidence="1 2">
    <name type="scientific">Pectobacterium odoriferum</name>
    <dbReference type="NCBI Taxonomy" id="78398"/>
    <lineage>
        <taxon>Bacteria</taxon>
        <taxon>Pseudomonadati</taxon>
        <taxon>Pseudomonadota</taxon>
        <taxon>Gammaproteobacteria</taxon>
        <taxon>Enterobacterales</taxon>
        <taxon>Pectobacteriaceae</taxon>
        <taxon>Pectobacterium</taxon>
    </lineage>
</organism>
<reference evidence="1 2" key="1">
    <citation type="submission" date="2014-08" db="EMBL/GenBank/DDBJ databases">
        <title>Genome sequences of NCPPB Pectobacterium isolates.</title>
        <authorList>
            <person name="Glover R.H."/>
            <person name="Sapp M."/>
            <person name="Elphinstone J."/>
        </authorList>
    </citation>
    <scope>NUCLEOTIDE SEQUENCE [LARGE SCALE GENOMIC DNA]</scope>
    <source>
        <strain evidence="1 2">NCPPB3841</strain>
    </source>
</reference>
<evidence type="ECO:0000313" key="2">
    <source>
        <dbReference type="Proteomes" id="UP000029447"/>
    </source>
</evidence>